<reference evidence="2 3" key="1">
    <citation type="journal article" date="2019" name="Int. J. Syst. Evol. Microbiol.">
        <title>The Global Catalogue of Microorganisms (GCM) 10K type strain sequencing project: providing services to taxonomists for standard genome sequencing and annotation.</title>
        <authorList>
            <consortium name="The Broad Institute Genomics Platform"/>
            <consortium name="The Broad Institute Genome Sequencing Center for Infectious Disease"/>
            <person name="Wu L."/>
            <person name="Ma J."/>
        </authorList>
    </citation>
    <scope>NUCLEOTIDE SEQUENCE [LARGE SCALE GENOMIC DNA]</scope>
    <source>
        <strain evidence="2 3">JCM 13244</strain>
    </source>
</reference>
<comment type="caution">
    <text evidence="2">The sequence shown here is derived from an EMBL/GenBank/DDBJ whole genome shotgun (WGS) entry which is preliminary data.</text>
</comment>
<protein>
    <submittedName>
        <fullName evidence="2">Membrane protein</fullName>
    </submittedName>
</protein>
<evidence type="ECO:0000313" key="3">
    <source>
        <dbReference type="Proteomes" id="UP001499947"/>
    </source>
</evidence>
<keyword evidence="1" id="KW-0472">Membrane</keyword>
<feature type="transmembrane region" description="Helical" evidence="1">
    <location>
        <begin position="154"/>
        <end position="173"/>
    </location>
</feature>
<dbReference type="Pfam" id="PF03988">
    <property type="entry name" value="DUF347"/>
    <property type="match status" value="4"/>
</dbReference>
<feature type="transmembrane region" description="Helical" evidence="1">
    <location>
        <begin position="114"/>
        <end position="134"/>
    </location>
</feature>
<name>A0ABN2IVD6_9ACTN</name>
<organism evidence="2 3">
    <name type="scientific">Streptomyces yatensis</name>
    <dbReference type="NCBI Taxonomy" id="155177"/>
    <lineage>
        <taxon>Bacteria</taxon>
        <taxon>Bacillati</taxon>
        <taxon>Actinomycetota</taxon>
        <taxon>Actinomycetes</taxon>
        <taxon>Kitasatosporales</taxon>
        <taxon>Streptomycetaceae</taxon>
        <taxon>Streptomyces</taxon>
        <taxon>Streptomyces violaceusniger group</taxon>
    </lineage>
</organism>
<keyword evidence="1" id="KW-0812">Transmembrane</keyword>
<sequence>MTSETPETATASGPAAAPAGHRLRWNKVPEVTVYFWVIKVLCTTVGETAADMLNEKLGLGLTGVSLLMSVVLAVVLVVQFRTAAYRPGVYWLAVALISIVGTLISDNLTDNMGVPLTTSTTVFAVVLAVVFIVWYRRERTLSIHSIDSLSRESFYWLAVLFTFALGTAAGDLVAERMDLGYWLSAVLFALAIAAIAVARFTLDLNAVWSFWIAYVLTRPLGASVGDYLSQPTGDGGLGLGTVVTSVLFLAVILGLVAYLTVTRKDVIERERLGERTA</sequence>
<keyword evidence="1" id="KW-1133">Transmembrane helix</keyword>
<dbReference type="Proteomes" id="UP001499947">
    <property type="component" value="Unassembled WGS sequence"/>
</dbReference>
<gene>
    <name evidence="2" type="ORF">GCM10009680_62020</name>
</gene>
<dbReference type="RefSeq" id="WP_211126580.1">
    <property type="nucleotide sequence ID" value="NZ_BAAALR010000071.1"/>
</dbReference>
<proteinExistence type="predicted"/>
<dbReference type="InterPro" id="IPR007136">
    <property type="entry name" value="DUF347"/>
</dbReference>
<dbReference type="EMBL" id="BAAALR010000071">
    <property type="protein sequence ID" value="GAA1712556.1"/>
    <property type="molecule type" value="Genomic_DNA"/>
</dbReference>
<feature type="transmembrane region" description="Helical" evidence="1">
    <location>
        <begin position="89"/>
        <end position="108"/>
    </location>
</feature>
<feature type="transmembrane region" description="Helical" evidence="1">
    <location>
        <begin position="205"/>
        <end position="225"/>
    </location>
</feature>
<feature type="transmembrane region" description="Helical" evidence="1">
    <location>
        <begin position="179"/>
        <end position="198"/>
    </location>
</feature>
<accession>A0ABN2IVD6</accession>
<feature type="transmembrane region" description="Helical" evidence="1">
    <location>
        <begin position="57"/>
        <end position="77"/>
    </location>
</feature>
<keyword evidence="3" id="KW-1185">Reference proteome</keyword>
<feature type="transmembrane region" description="Helical" evidence="1">
    <location>
        <begin position="237"/>
        <end position="261"/>
    </location>
</feature>
<evidence type="ECO:0000256" key="1">
    <source>
        <dbReference type="SAM" id="Phobius"/>
    </source>
</evidence>
<evidence type="ECO:0000313" key="2">
    <source>
        <dbReference type="EMBL" id="GAA1712556.1"/>
    </source>
</evidence>